<dbReference type="EMBL" id="CP003345">
    <property type="protein sequence ID" value="AFM02880.1"/>
    <property type="molecule type" value="Genomic_DNA"/>
</dbReference>
<dbReference type="AlphaFoldDB" id="I4AFZ5"/>
<dbReference type="KEGG" id="fli:Fleli_3484"/>
<name>I4AFZ5_BERLS</name>
<reference evidence="3" key="1">
    <citation type="submission" date="2012-06" db="EMBL/GenBank/DDBJ databases">
        <title>The complete genome of Flexibacter litoralis DSM 6794.</title>
        <authorList>
            <person name="Lucas S."/>
            <person name="Copeland A."/>
            <person name="Lapidus A."/>
            <person name="Glavina del Rio T."/>
            <person name="Dalin E."/>
            <person name="Tice H."/>
            <person name="Bruce D."/>
            <person name="Goodwin L."/>
            <person name="Pitluck S."/>
            <person name="Peters L."/>
            <person name="Ovchinnikova G."/>
            <person name="Lu M."/>
            <person name="Kyrpides N."/>
            <person name="Mavromatis K."/>
            <person name="Ivanova N."/>
            <person name="Brettin T."/>
            <person name="Detter J.C."/>
            <person name="Han C."/>
            <person name="Larimer F."/>
            <person name="Land M."/>
            <person name="Hauser L."/>
            <person name="Markowitz V."/>
            <person name="Cheng J.-F."/>
            <person name="Hugenholtz P."/>
            <person name="Woyke T."/>
            <person name="Wu D."/>
            <person name="Spring S."/>
            <person name="Lang E."/>
            <person name="Kopitz M."/>
            <person name="Brambilla E."/>
            <person name="Klenk H.-P."/>
            <person name="Eisen J.A."/>
        </authorList>
    </citation>
    <scope>NUCLEOTIDE SEQUENCE [LARGE SCALE GENOMIC DNA]</scope>
    <source>
        <strain evidence="3">ATCC 23117 / DSM 6794 / NBRC 15988 / NCIMB 1366 / Sio-4</strain>
    </source>
</reference>
<dbReference type="HOGENOM" id="CLU_1842166_0_0_10"/>
<keyword evidence="3" id="KW-1185">Reference proteome</keyword>
<accession>I4AFZ5</accession>
<evidence type="ECO:0000313" key="2">
    <source>
        <dbReference type="EMBL" id="AFM05804.1"/>
    </source>
</evidence>
<evidence type="ECO:0000313" key="1">
    <source>
        <dbReference type="EMBL" id="AFM02880.1"/>
    </source>
</evidence>
<gene>
    <name evidence="1" type="ordered locus">Fleli_0404</name>
    <name evidence="2" type="ordered locus">Fleli_3484</name>
</gene>
<dbReference type="KEGG" id="fli:Fleli_0404"/>
<organism evidence="1 3">
    <name type="scientific">Bernardetia litoralis (strain ATCC 23117 / DSM 6794 / NBRC 15988 / NCIMB 1366 / Fx l1 / Sio-4)</name>
    <name type="common">Flexibacter litoralis</name>
    <dbReference type="NCBI Taxonomy" id="880071"/>
    <lineage>
        <taxon>Bacteria</taxon>
        <taxon>Pseudomonadati</taxon>
        <taxon>Bacteroidota</taxon>
        <taxon>Cytophagia</taxon>
        <taxon>Cytophagales</taxon>
        <taxon>Bernardetiaceae</taxon>
        <taxon>Bernardetia</taxon>
    </lineage>
</organism>
<evidence type="ECO:0000313" key="3">
    <source>
        <dbReference type="Proteomes" id="UP000006054"/>
    </source>
</evidence>
<reference evidence="1" key="2">
    <citation type="submission" date="2012-06" db="EMBL/GenBank/DDBJ databases">
        <title>The complete genome of Flexibacter litoralis DSM 6794.</title>
        <authorList>
            <consortium name="US DOE Joint Genome Institute (JGI-PGF)"/>
            <person name="Lucas S."/>
            <person name="Copeland A."/>
            <person name="Lapidus A."/>
            <person name="Glavina del Rio T."/>
            <person name="Dalin E."/>
            <person name="Tice H."/>
            <person name="Bruce D."/>
            <person name="Goodwin L."/>
            <person name="Pitluck S."/>
            <person name="Peters L."/>
            <person name="Ovchinnikova G."/>
            <person name="Lu M."/>
            <person name="Kyrpides N."/>
            <person name="Mavromatis K."/>
            <person name="Ivanova N."/>
            <person name="Brettin T."/>
            <person name="Detter J.C."/>
            <person name="Han C."/>
            <person name="Larimer F."/>
            <person name="Land M."/>
            <person name="Hauser L."/>
            <person name="Markowitz V."/>
            <person name="Cheng J.-F."/>
            <person name="Hugenholtz P."/>
            <person name="Woyke T."/>
            <person name="Wu D."/>
            <person name="Spring S."/>
            <person name="Lang E."/>
            <person name="Kopitz M."/>
            <person name="Brambilla E."/>
            <person name="Klenk H.-P."/>
            <person name="Eisen J.A."/>
        </authorList>
    </citation>
    <scope>NUCLEOTIDE SEQUENCE</scope>
    <source>
        <strain evidence="1">DSM 6794</strain>
    </source>
</reference>
<proteinExistence type="predicted"/>
<protein>
    <submittedName>
        <fullName evidence="1">Uncharacterized protein</fullName>
    </submittedName>
</protein>
<sequence>MIYLENIHPISLDSVQQLGGRIIFVGTNQENSKLIHYVFCNVEYISTHFNISEIENIKCEVYSEFLKKYLIKHSNGTDFIICDRLEIEEVEDDNTDEVESDFSLLGQEVIKTLISELKTLDPNNRTLNIITQVYPELNI</sequence>
<dbReference type="Proteomes" id="UP000006054">
    <property type="component" value="Chromosome"/>
</dbReference>
<dbReference type="EMBL" id="CP003345">
    <property type="protein sequence ID" value="AFM05804.1"/>
    <property type="molecule type" value="Genomic_DNA"/>
</dbReference>
<dbReference type="RefSeq" id="WP_014796340.1">
    <property type="nucleotide sequence ID" value="NC_018018.1"/>
</dbReference>
<dbReference type="STRING" id="880071.Fleli_0404"/>